<feature type="coiled-coil region" evidence="1">
    <location>
        <begin position="214"/>
        <end position="241"/>
    </location>
</feature>
<feature type="compositionally biased region" description="Polar residues" evidence="2">
    <location>
        <begin position="66"/>
        <end position="78"/>
    </location>
</feature>
<name>A0A835UXX0_VANPL</name>
<sequence length="252" mass="27114">MAKYSLLSCNFCLGGLNLPRPSSNQRSSAIFLRRNLLLPISFGSSPSPPVDRLAIISSMQPSNISAFTPQPGDSNKPATTPEDNESTNAEQNTTNSGLTIDLCSLANNGIPLWTKVVLGSLLLLAIPIGRKVLGIKGSDVSKVVEEVAELVETAAEATTKVTEKIAEVLPEGKTKDAVMSLEKVALLVDKDAEVVQSILHTIDDAADDLDNRLERLTEGEKNNLEEQLKTVNKKINDFSEINGVVEEGHPKQ</sequence>
<evidence type="ECO:0000256" key="2">
    <source>
        <dbReference type="SAM" id="MobiDB-lite"/>
    </source>
</evidence>
<dbReference type="Proteomes" id="UP000636800">
    <property type="component" value="Chromosome 6"/>
</dbReference>
<evidence type="ECO:0000313" key="4">
    <source>
        <dbReference type="Proteomes" id="UP000636800"/>
    </source>
</evidence>
<accession>A0A835UXX0</accession>
<protein>
    <submittedName>
        <fullName evidence="3">Uncharacterized protein</fullName>
    </submittedName>
</protein>
<dbReference type="AlphaFoldDB" id="A0A835UXX0"/>
<dbReference type="EMBL" id="JADCNL010000006">
    <property type="protein sequence ID" value="KAG0476500.1"/>
    <property type="molecule type" value="Genomic_DNA"/>
</dbReference>
<dbReference type="PANTHER" id="PTHR33735:SF2">
    <property type="entry name" value="OS09G0468900 PROTEIN"/>
    <property type="match status" value="1"/>
</dbReference>
<organism evidence="3 4">
    <name type="scientific">Vanilla planifolia</name>
    <name type="common">Vanilla</name>
    <dbReference type="NCBI Taxonomy" id="51239"/>
    <lineage>
        <taxon>Eukaryota</taxon>
        <taxon>Viridiplantae</taxon>
        <taxon>Streptophyta</taxon>
        <taxon>Embryophyta</taxon>
        <taxon>Tracheophyta</taxon>
        <taxon>Spermatophyta</taxon>
        <taxon>Magnoliopsida</taxon>
        <taxon>Liliopsida</taxon>
        <taxon>Asparagales</taxon>
        <taxon>Orchidaceae</taxon>
        <taxon>Vanilloideae</taxon>
        <taxon>Vanilleae</taxon>
        <taxon>Vanilla</taxon>
    </lineage>
</organism>
<dbReference type="PANTHER" id="PTHR33735">
    <property type="entry name" value="EXPRESSED PROTEIN"/>
    <property type="match status" value="1"/>
</dbReference>
<feature type="region of interest" description="Disordered" evidence="2">
    <location>
        <begin position="66"/>
        <end position="93"/>
    </location>
</feature>
<keyword evidence="4" id="KW-1185">Reference proteome</keyword>
<reference evidence="3 4" key="1">
    <citation type="journal article" date="2020" name="Nat. Food">
        <title>A phased Vanilla planifolia genome enables genetic improvement of flavour and production.</title>
        <authorList>
            <person name="Hasing T."/>
            <person name="Tang H."/>
            <person name="Brym M."/>
            <person name="Khazi F."/>
            <person name="Huang T."/>
            <person name="Chambers A.H."/>
        </authorList>
    </citation>
    <scope>NUCLEOTIDE SEQUENCE [LARGE SCALE GENOMIC DNA]</scope>
    <source>
        <tissue evidence="3">Leaf</tissue>
    </source>
</reference>
<evidence type="ECO:0000313" key="3">
    <source>
        <dbReference type="EMBL" id="KAG0476500.1"/>
    </source>
</evidence>
<proteinExistence type="predicted"/>
<comment type="caution">
    <text evidence="3">The sequence shown here is derived from an EMBL/GenBank/DDBJ whole genome shotgun (WGS) entry which is preliminary data.</text>
</comment>
<keyword evidence="1" id="KW-0175">Coiled coil</keyword>
<evidence type="ECO:0000256" key="1">
    <source>
        <dbReference type="SAM" id="Coils"/>
    </source>
</evidence>
<gene>
    <name evidence="3" type="ORF">HPP92_013341</name>
</gene>